<protein>
    <submittedName>
        <fullName evidence="2">Uncharacterized protein</fullName>
    </submittedName>
</protein>
<accession>A0A382ESJ8</accession>
<keyword evidence="1" id="KW-1133">Transmembrane helix</keyword>
<feature type="transmembrane region" description="Helical" evidence="1">
    <location>
        <begin position="31"/>
        <end position="55"/>
    </location>
</feature>
<name>A0A382ESJ8_9ZZZZ</name>
<evidence type="ECO:0000313" key="2">
    <source>
        <dbReference type="EMBL" id="SVB52807.1"/>
    </source>
</evidence>
<gene>
    <name evidence="2" type="ORF">METZ01_LOCUS205661</name>
</gene>
<keyword evidence="1" id="KW-0812">Transmembrane</keyword>
<dbReference type="AlphaFoldDB" id="A0A382ESJ8"/>
<reference evidence="2" key="1">
    <citation type="submission" date="2018-05" db="EMBL/GenBank/DDBJ databases">
        <authorList>
            <person name="Lanie J.A."/>
            <person name="Ng W.-L."/>
            <person name="Kazmierczak K.M."/>
            <person name="Andrzejewski T.M."/>
            <person name="Davidsen T.M."/>
            <person name="Wayne K.J."/>
            <person name="Tettelin H."/>
            <person name="Glass J.I."/>
            <person name="Rusch D."/>
            <person name="Podicherti R."/>
            <person name="Tsui H.-C.T."/>
            <person name="Winkler M.E."/>
        </authorList>
    </citation>
    <scope>NUCLEOTIDE SEQUENCE</scope>
</reference>
<organism evidence="2">
    <name type="scientific">marine metagenome</name>
    <dbReference type="NCBI Taxonomy" id="408172"/>
    <lineage>
        <taxon>unclassified sequences</taxon>
        <taxon>metagenomes</taxon>
        <taxon>ecological metagenomes</taxon>
    </lineage>
</organism>
<keyword evidence="1" id="KW-0472">Membrane</keyword>
<sequence>VVQAHLLSLHLAHTGLHCKQMESGMKDLRDFLMWLAATMVAAGLVGSQLEVLVLISGEVAGVLAGVFLSLCLGSLLLLVIPVIDQYFLSWNRIHLLFSVLRGIRQSVLSATPDHGFCPSSARVESALWRTTNPTTTRTR</sequence>
<feature type="non-terminal residue" evidence="2">
    <location>
        <position position="1"/>
    </location>
</feature>
<evidence type="ECO:0000256" key="1">
    <source>
        <dbReference type="SAM" id="Phobius"/>
    </source>
</evidence>
<proteinExistence type="predicted"/>
<feature type="transmembrane region" description="Helical" evidence="1">
    <location>
        <begin position="61"/>
        <end position="83"/>
    </location>
</feature>
<dbReference type="EMBL" id="UINC01045716">
    <property type="protein sequence ID" value="SVB52807.1"/>
    <property type="molecule type" value="Genomic_DNA"/>
</dbReference>